<keyword evidence="5" id="KW-0732">Signal</keyword>
<dbReference type="InterPro" id="IPR045155">
    <property type="entry name" value="Beta-lactam_cat"/>
</dbReference>
<dbReference type="GO" id="GO:0030655">
    <property type="term" value="P:beta-lactam antibiotic catabolic process"/>
    <property type="evidence" value="ECO:0007669"/>
    <property type="project" value="InterPro"/>
</dbReference>
<dbReference type="EC" id="3.5.2.6" evidence="3"/>
<dbReference type="GO" id="GO:0008800">
    <property type="term" value="F:beta-lactamase activity"/>
    <property type="evidence" value="ECO:0007669"/>
    <property type="project" value="UniProtKB-EC"/>
</dbReference>
<dbReference type="PANTHER" id="PTHR35333:SF3">
    <property type="entry name" value="BETA-LACTAMASE-TYPE TRANSPEPTIDASE FOLD CONTAINING PROTEIN"/>
    <property type="match status" value="1"/>
</dbReference>
<keyword evidence="7" id="KW-0378">Hydrolase</keyword>
<dbReference type="eggNOG" id="COG2367">
    <property type="taxonomic scope" value="Bacteria"/>
</dbReference>
<dbReference type="STRING" id="317655.Sala_0174"/>
<comment type="similarity">
    <text evidence="2">Belongs to the class-A beta-lactamase family.</text>
</comment>
<dbReference type="InterPro" id="IPR012338">
    <property type="entry name" value="Beta-lactam/transpept-like"/>
</dbReference>
<evidence type="ECO:0000256" key="3">
    <source>
        <dbReference type="ARBA" id="ARBA00012865"/>
    </source>
</evidence>
<dbReference type="AlphaFoldDB" id="Q1GWS4"/>
<dbReference type="RefSeq" id="WP_011540490.1">
    <property type="nucleotide sequence ID" value="NC_008048.1"/>
</dbReference>
<sequence length="388" mass="41065">MKIEFSGRPLLAMTMSAAVLAGCVSSAAVIPQPRAQAPVEQTSQPRAVRGPSGSVTVPIGQPVPSAMPRPAGPLDPGFRRAPAGLQDRIHALWSAFPGKTGIAVQRIDGEWTLSHRGGDLFPQQSVSKLWVALTVLDAVDQGRLTLDQRVRIGPEDLTLFYQPIAARVRAEGSVTLSVRDLIEIAITQSDNTANDSLLRTVGGPDAVRRFIAKKDLGAIRFGPGERLLQAGTAGLKWQQAYSVGRAFQQARAALPDATRRAARNAYLANPPDGASPTAIANALTRLARGALLSPESTEYLLGVMSRTKSGPRRLKAGLPADWKFLHKTGTGQDYKGSTAGYNDIGIATAPDGTRYAIVVLLGDTSAPVPARMELMQAVSSAVAAYHGK</sequence>
<gene>
    <name evidence="7" type="ordered locus">Sala_0174</name>
</gene>
<dbReference type="NCBIfam" id="NF033103">
    <property type="entry name" value="bla_class_A"/>
    <property type="match status" value="1"/>
</dbReference>
<dbReference type="InterPro" id="IPR000871">
    <property type="entry name" value="Beta-lactam_class-A"/>
</dbReference>
<evidence type="ECO:0000256" key="4">
    <source>
        <dbReference type="SAM" id="MobiDB-lite"/>
    </source>
</evidence>
<comment type="catalytic activity">
    <reaction evidence="1">
        <text>a beta-lactam + H2O = a substituted beta-amino acid</text>
        <dbReference type="Rhea" id="RHEA:20401"/>
        <dbReference type="ChEBI" id="CHEBI:15377"/>
        <dbReference type="ChEBI" id="CHEBI:35627"/>
        <dbReference type="ChEBI" id="CHEBI:140347"/>
        <dbReference type="EC" id="3.5.2.6"/>
    </reaction>
</comment>
<name>Q1GWS4_SPHAL</name>
<feature type="region of interest" description="Disordered" evidence="4">
    <location>
        <begin position="35"/>
        <end position="55"/>
    </location>
</feature>
<accession>Q1GWS4</accession>
<evidence type="ECO:0000259" key="6">
    <source>
        <dbReference type="Pfam" id="PF13354"/>
    </source>
</evidence>
<evidence type="ECO:0000313" key="7">
    <source>
        <dbReference type="EMBL" id="ABF51898.1"/>
    </source>
</evidence>
<feature type="signal peptide" evidence="5">
    <location>
        <begin position="1"/>
        <end position="21"/>
    </location>
</feature>
<evidence type="ECO:0000256" key="1">
    <source>
        <dbReference type="ARBA" id="ARBA00001526"/>
    </source>
</evidence>
<evidence type="ECO:0000256" key="5">
    <source>
        <dbReference type="SAM" id="SignalP"/>
    </source>
</evidence>
<keyword evidence="8" id="KW-1185">Reference proteome</keyword>
<dbReference type="Gene3D" id="3.40.710.10">
    <property type="entry name" value="DD-peptidase/beta-lactamase superfamily"/>
    <property type="match status" value="1"/>
</dbReference>
<dbReference type="Proteomes" id="UP000006578">
    <property type="component" value="Chromosome"/>
</dbReference>
<dbReference type="EMBL" id="CP000356">
    <property type="protein sequence ID" value="ABF51898.1"/>
    <property type="molecule type" value="Genomic_DNA"/>
</dbReference>
<dbReference type="KEGG" id="sal:Sala_0174"/>
<feature type="domain" description="Beta-lactamase class A catalytic" evidence="6">
    <location>
        <begin position="101"/>
        <end position="360"/>
    </location>
</feature>
<dbReference type="SUPFAM" id="SSF56601">
    <property type="entry name" value="beta-lactamase/transpeptidase-like"/>
    <property type="match status" value="1"/>
</dbReference>
<dbReference type="PRINTS" id="PR00118">
    <property type="entry name" value="BLACTAMASEA"/>
</dbReference>
<feature type="chain" id="PRO_5004189716" description="beta-lactamase" evidence="5">
    <location>
        <begin position="22"/>
        <end position="388"/>
    </location>
</feature>
<dbReference type="Pfam" id="PF13354">
    <property type="entry name" value="Beta-lactamase2"/>
    <property type="match status" value="1"/>
</dbReference>
<dbReference type="PANTHER" id="PTHR35333">
    <property type="entry name" value="BETA-LACTAMASE"/>
    <property type="match status" value="1"/>
</dbReference>
<organism evidence="7 8">
    <name type="scientific">Sphingopyxis alaskensis (strain DSM 13593 / LMG 18877 / RB2256)</name>
    <name type="common">Sphingomonas alaskensis</name>
    <dbReference type="NCBI Taxonomy" id="317655"/>
    <lineage>
        <taxon>Bacteria</taxon>
        <taxon>Pseudomonadati</taxon>
        <taxon>Pseudomonadota</taxon>
        <taxon>Alphaproteobacteria</taxon>
        <taxon>Sphingomonadales</taxon>
        <taxon>Sphingomonadaceae</taxon>
        <taxon>Sphingopyxis</taxon>
    </lineage>
</organism>
<dbReference type="PROSITE" id="PS51257">
    <property type="entry name" value="PROKAR_LIPOPROTEIN"/>
    <property type="match status" value="1"/>
</dbReference>
<evidence type="ECO:0000313" key="8">
    <source>
        <dbReference type="Proteomes" id="UP000006578"/>
    </source>
</evidence>
<dbReference type="HOGENOM" id="CLU_031960_0_1_5"/>
<evidence type="ECO:0000256" key="2">
    <source>
        <dbReference type="ARBA" id="ARBA00009009"/>
    </source>
</evidence>
<protein>
    <recommendedName>
        <fullName evidence="3">beta-lactamase</fullName>
        <ecNumber evidence="3">3.5.2.6</ecNumber>
    </recommendedName>
</protein>
<dbReference type="GO" id="GO:0046677">
    <property type="term" value="P:response to antibiotic"/>
    <property type="evidence" value="ECO:0007669"/>
    <property type="project" value="InterPro"/>
</dbReference>
<proteinExistence type="inferred from homology"/>
<reference evidence="7 8" key="1">
    <citation type="journal article" date="2009" name="Proc. Natl. Acad. Sci. U.S.A.">
        <title>The genomic basis of trophic strategy in marine bacteria.</title>
        <authorList>
            <person name="Lauro F.M."/>
            <person name="McDougald D."/>
            <person name="Thomas T."/>
            <person name="Williams T.J."/>
            <person name="Egan S."/>
            <person name="Rice S."/>
            <person name="DeMaere M.Z."/>
            <person name="Ting L."/>
            <person name="Ertan H."/>
            <person name="Johnson J."/>
            <person name="Ferriera S."/>
            <person name="Lapidus A."/>
            <person name="Anderson I."/>
            <person name="Kyrpides N."/>
            <person name="Munk A.C."/>
            <person name="Detter C."/>
            <person name="Han C.S."/>
            <person name="Brown M.V."/>
            <person name="Robb F.T."/>
            <person name="Kjelleberg S."/>
            <person name="Cavicchioli R."/>
        </authorList>
    </citation>
    <scope>NUCLEOTIDE SEQUENCE [LARGE SCALE GENOMIC DNA]</scope>
    <source>
        <strain evidence="8">DSM 13593 / LMG 18877 / RB2256</strain>
    </source>
</reference>